<feature type="non-terminal residue" evidence="1">
    <location>
        <position position="1"/>
    </location>
</feature>
<dbReference type="Proteomes" id="UP000265520">
    <property type="component" value="Unassembled WGS sequence"/>
</dbReference>
<organism evidence="1 2">
    <name type="scientific">Trifolium medium</name>
    <dbReference type="NCBI Taxonomy" id="97028"/>
    <lineage>
        <taxon>Eukaryota</taxon>
        <taxon>Viridiplantae</taxon>
        <taxon>Streptophyta</taxon>
        <taxon>Embryophyta</taxon>
        <taxon>Tracheophyta</taxon>
        <taxon>Spermatophyta</taxon>
        <taxon>Magnoliopsida</taxon>
        <taxon>eudicotyledons</taxon>
        <taxon>Gunneridae</taxon>
        <taxon>Pentapetalae</taxon>
        <taxon>rosids</taxon>
        <taxon>fabids</taxon>
        <taxon>Fabales</taxon>
        <taxon>Fabaceae</taxon>
        <taxon>Papilionoideae</taxon>
        <taxon>50 kb inversion clade</taxon>
        <taxon>NPAAA clade</taxon>
        <taxon>Hologalegina</taxon>
        <taxon>IRL clade</taxon>
        <taxon>Trifolieae</taxon>
        <taxon>Trifolium</taxon>
    </lineage>
</organism>
<comment type="caution">
    <text evidence="1">The sequence shown here is derived from an EMBL/GenBank/DDBJ whole genome shotgun (WGS) entry which is preliminary data.</text>
</comment>
<keyword evidence="2" id="KW-1185">Reference proteome</keyword>
<dbReference type="EMBL" id="LXQA011398490">
    <property type="protein sequence ID" value="MCI95859.1"/>
    <property type="molecule type" value="Genomic_DNA"/>
</dbReference>
<accession>A0A392W7W9</accession>
<evidence type="ECO:0000313" key="2">
    <source>
        <dbReference type="Proteomes" id="UP000265520"/>
    </source>
</evidence>
<proteinExistence type="predicted"/>
<sequence length="31" mass="3030">GELEQQVVGIFEGEVVGSSVRNGGVTGIGGV</sequence>
<protein>
    <submittedName>
        <fullName evidence="1">Uncharacterized protein</fullName>
    </submittedName>
</protein>
<dbReference type="AlphaFoldDB" id="A0A392W7W9"/>
<name>A0A392W7W9_9FABA</name>
<reference evidence="1 2" key="1">
    <citation type="journal article" date="2018" name="Front. Plant Sci.">
        <title>Red Clover (Trifolium pratense) and Zigzag Clover (T. medium) - A Picture of Genomic Similarities and Differences.</title>
        <authorList>
            <person name="Dluhosova J."/>
            <person name="Istvanek J."/>
            <person name="Nedelnik J."/>
            <person name="Repkova J."/>
        </authorList>
    </citation>
    <scope>NUCLEOTIDE SEQUENCE [LARGE SCALE GENOMIC DNA]</scope>
    <source>
        <strain evidence="2">cv. 10/8</strain>
        <tissue evidence="1">Leaf</tissue>
    </source>
</reference>
<evidence type="ECO:0000313" key="1">
    <source>
        <dbReference type="EMBL" id="MCI95859.1"/>
    </source>
</evidence>